<keyword evidence="2 4" id="KW-0560">Oxidoreductase</keyword>
<organism evidence="7 8">
    <name type="scientific">Enhygromyxa salina</name>
    <dbReference type="NCBI Taxonomy" id="215803"/>
    <lineage>
        <taxon>Bacteria</taxon>
        <taxon>Pseudomonadati</taxon>
        <taxon>Myxococcota</taxon>
        <taxon>Polyangia</taxon>
        <taxon>Nannocystales</taxon>
        <taxon>Nannocystaceae</taxon>
        <taxon>Enhygromyxa</taxon>
    </lineage>
</organism>
<dbReference type="Gene3D" id="3.30.1370.170">
    <property type="match status" value="1"/>
</dbReference>
<dbReference type="Gene3D" id="3.40.50.720">
    <property type="entry name" value="NAD(P)-binding Rossmann-like Domain"/>
    <property type="match status" value="2"/>
</dbReference>
<evidence type="ECO:0000259" key="6">
    <source>
        <dbReference type="Pfam" id="PF02826"/>
    </source>
</evidence>
<feature type="domain" description="D-isomer specific 2-hydroxyacid dehydrogenase NAD-binding" evidence="6">
    <location>
        <begin position="130"/>
        <end position="267"/>
    </location>
</feature>
<gene>
    <name evidence="7" type="ORF">DB30_07917</name>
</gene>
<dbReference type="GO" id="GO:0016616">
    <property type="term" value="F:oxidoreductase activity, acting on the CH-OH group of donors, NAD or NADP as acceptor"/>
    <property type="evidence" value="ECO:0007669"/>
    <property type="project" value="InterPro"/>
</dbReference>
<dbReference type="InterPro" id="IPR038251">
    <property type="entry name" value="PdxB_dimer_sf"/>
</dbReference>
<keyword evidence="3" id="KW-0520">NAD</keyword>
<evidence type="ECO:0000313" key="8">
    <source>
        <dbReference type="Proteomes" id="UP000031599"/>
    </source>
</evidence>
<dbReference type="Proteomes" id="UP000031599">
    <property type="component" value="Unassembled WGS sequence"/>
</dbReference>
<evidence type="ECO:0000256" key="3">
    <source>
        <dbReference type="ARBA" id="ARBA00023027"/>
    </source>
</evidence>
<evidence type="ECO:0000313" key="7">
    <source>
        <dbReference type="EMBL" id="KIG13586.1"/>
    </source>
</evidence>
<dbReference type="InterPro" id="IPR006140">
    <property type="entry name" value="D-isomer_DH_NAD-bd"/>
</dbReference>
<dbReference type="PANTHER" id="PTHR43761">
    <property type="entry name" value="D-ISOMER SPECIFIC 2-HYDROXYACID DEHYDROGENASE FAMILY PROTEIN (AFU_ORTHOLOGUE AFUA_1G13630)"/>
    <property type="match status" value="1"/>
</dbReference>
<dbReference type="SUPFAM" id="SSF51735">
    <property type="entry name" value="NAD(P)-binding Rossmann-fold domains"/>
    <property type="match status" value="1"/>
</dbReference>
<dbReference type="SUPFAM" id="SSF52283">
    <property type="entry name" value="Formate/glycerate dehydrogenase catalytic domain-like"/>
    <property type="match status" value="1"/>
</dbReference>
<reference evidence="7 8" key="1">
    <citation type="submission" date="2014-12" db="EMBL/GenBank/DDBJ databases">
        <title>Genome assembly of Enhygromyxa salina DSM 15201.</title>
        <authorList>
            <person name="Sharma G."/>
            <person name="Subramanian S."/>
        </authorList>
    </citation>
    <scope>NUCLEOTIDE SEQUENCE [LARGE SCALE GENOMIC DNA]</scope>
    <source>
        <strain evidence="7 8">DSM 15201</strain>
    </source>
</reference>
<proteinExistence type="inferred from homology"/>
<dbReference type="Pfam" id="PF00389">
    <property type="entry name" value="2-Hacid_dh"/>
    <property type="match status" value="1"/>
</dbReference>
<evidence type="ECO:0000256" key="2">
    <source>
        <dbReference type="ARBA" id="ARBA00023002"/>
    </source>
</evidence>
<comment type="similarity">
    <text evidence="1 4">Belongs to the D-isomer specific 2-hydroxyacid dehydrogenase family.</text>
</comment>
<dbReference type="EMBL" id="JMCC02000091">
    <property type="protein sequence ID" value="KIG13586.1"/>
    <property type="molecule type" value="Genomic_DNA"/>
</dbReference>
<feature type="domain" description="D-isomer specific 2-hydroxyacid dehydrogenase catalytic" evidence="5">
    <location>
        <begin position="48"/>
        <end position="287"/>
    </location>
</feature>
<name>A0A0C2CQY0_9BACT</name>
<dbReference type="PROSITE" id="PS00065">
    <property type="entry name" value="D_2_HYDROXYACID_DH_1"/>
    <property type="match status" value="1"/>
</dbReference>
<dbReference type="InterPro" id="IPR029752">
    <property type="entry name" value="D-isomer_DH_CS1"/>
</dbReference>
<accession>A0A0C2CQY0</accession>
<dbReference type="AlphaFoldDB" id="A0A0C2CQY0"/>
<dbReference type="PANTHER" id="PTHR43761:SF1">
    <property type="entry name" value="D-ISOMER SPECIFIC 2-HYDROXYACID DEHYDROGENASE CATALYTIC DOMAIN-CONTAINING PROTEIN-RELATED"/>
    <property type="match status" value="1"/>
</dbReference>
<dbReference type="InterPro" id="IPR036291">
    <property type="entry name" value="NAD(P)-bd_dom_sf"/>
</dbReference>
<evidence type="ECO:0000256" key="1">
    <source>
        <dbReference type="ARBA" id="ARBA00005854"/>
    </source>
</evidence>
<protein>
    <submittedName>
        <fullName evidence="7">Erythronate-4-phosphate dehydrogenase</fullName>
    </submittedName>
</protein>
<dbReference type="GO" id="GO:0051287">
    <property type="term" value="F:NAD binding"/>
    <property type="evidence" value="ECO:0007669"/>
    <property type="project" value="InterPro"/>
</dbReference>
<evidence type="ECO:0000259" key="5">
    <source>
        <dbReference type="Pfam" id="PF00389"/>
    </source>
</evidence>
<sequence length="385" mass="41285">MGLYTAAVSEPVIVVDDAISHATQALAGLGRLHCLPAVDITGERLAALRAALLVVRSVTRVDASLLDCARQLRFVGTATAGTDHLDIPALAARGIAVASAAGCNARAVAEWVVGALAFVEHQLPEPVRCGPVGVVGFGNVGSRLTPLLRRLGHEVLVCDPPLARRGAQAEAFVSFSELWRRCPIVSFHVPLIHEGRDATWAYVDRESPAVAGPKLLINTSRGGVIRERALDRPDVVAAILDVWDGEPALAPARLSDPRLLLASPHVAGYSLEAKLAATRMMHEAVCAQLGRAPSWTGQDALPRVLATSKDPSSLLEVNDFIDFVGDDARVRALAGLPGPARAAAFEQLRRGYQLRREFRSWRIPRERAPAPKLQAWLQTVGFELT</sequence>
<comment type="caution">
    <text evidence="7">The sequence shown here is derived from an EMBL/GenBank/DDBJ whole genome shotgun (WGS) entry which is preliminary data.</text>
</comment>
<dbReference type="Pfam" id="PF02826">
    <property type="entry name" value="2-Hacid_dh_C"/>
    <property type="match status" value="1"/>
</dbReference>
<evidence type="ECO:0000256" key="4">
    <source>
        <dbReference type="RuleBase" id="RU003719"/>
    </source>
</evidence>
<dbReference type="InterPro" id="IPR006139">
    <property type="entry name" value="D-isomer_2_OHA_DH_cat_dom"/>
</dbReference>
<dbReference type="InterPro" id="IPR050418">
    <property type="entry name" value="D-iso_2-hydroxyacid_DH_PdxB"/>
</dbReference>